<dbReference type="Pfam" id="PF11738">
    <property type="entry name" value="DUF3298"/>
    <property type="match status" value="1"/>
</dbReference>
<name>A0A177YDS0_9NOCA</name>
<organism evidence="3 4">
    <name type="scientific">Rhodococcoides kyotonense</name>
    <dbReference type="NCBI Taxonomy" id="398843"/>
    <lineage>
        <taxon>Bacteria</taxon>
        <taxon>Bacillati</taxon>
        <taxon>Actinomycetota</taxon>
        <taxon>Actinomycetes</taxon>
        <taxon>Mycobacteriales</taxon>
        <taxon>Nocardiaceae</taxon>
        <taxon>Rhodococcoides</taxon>
    </lineage>
</organism>
<accession>A0A177YDS0</accession>
<gene>
    <name evidence="3" type="ORF">A3K89_22795</name>
</gene>
<feature type="chain" id="PRO_5038879373" description="DUF3298 domain-containing protein" evidence="1">
    <location>
        <begin position="20"/>
        <end position="263"/>
    </location>
</feature>
<evidence type="ECO:0000313" key="3">
    <source>
        <dbReference type="EMBL" id="OAK53601.1"/>
    </source>
</evidence>
<protein>
    <recommendedName>
        <fullName evidence="2">DUF3298 domain-containing protein</fullName>
    </recommendedName>
</protein>
<keyword evidence="4" id="KW-1185">Reference proteome</keyword>
<dbReference type="Gene3D" id="3.90.640.20">
    <property type="entry name" value="Heat-shock cognate protein, ATPase"/>
    <property type="match status" value="1"/>
</dbReference>
<dbReference type="RefSeq" id="WP_068427125.1">
    <property type="nucleotide sequence ID" value="NZ_LVHI01000017.1"/>
</dbReference>
<dbReference type="PROSITE" id="PS51257">
    <property type="entry name" value="PROKAR_LIPOPROTEIN"/>
    <property type="match status" value="1"/>
</dbReference>
<dbReference type="InterPro" id="IPR037126">
    <property type="entry name" value="PdaC/RsiV-like_sf"/>
</dbReference>
<evidence type="ECO:0000313" key="4">
    <source>
        <dbReference type="Proteomes" id="UP000077519"/>
    </source>
</evidence>
<sequence>MKTWRAAVAVTAVSIAVSAAGCSTDGTAIASDDPAPTTAQVTTTRAVTTTAEPTSAAPLPAPYSFTTARVSGSTDRVDYDVNIPQLTGGDDAVVSEFNESMRAALQDQIDGFEPSSFTLSDARPGPTYVGDSVVAAVLNTSWDANPPGAHPTAIVATVTVNTDDATPVTLQDLFPDLQAGLQRLSEQSAILLPATAAGPDFERTGIEPTVSNFANWVPSAEGMNIRFGDYQVGPHAIGLVDVTVPWSALSDVADPRTLDALGQ</sequence>
<dbReference type="AlphaFoldDB" id="A0A177YDS0"/>
<feature type="domain" description="DUF3298" evidence="2">
    <location>
        <begin position="173"/>
        <end position="247"/>
    </location>
</feature>
<dbReference type="Proteomes" id="UP000077519">
    <property type="component" value="Unassembled WGS sequence"/>
</dbReference>
<dbReference type="EMBL" id="LVHI01000017">
    <property type="protein sequence ID" value="OAK53601.1"/>
    <property type="molecule type" value="Genomic_DNA"/>
</dbReference>
<comment type="caution">
    <text evidence="3">The sequence shown here is derived from an EMBL/GenBank/DDBJ whole genome shotgun (WGS) entry which is preliminary data.</text>
</comment>
<evidence type="ECO:0000256" key="1">
    <source>
        <dbReference type="SAM" id="SignalP"/>
    </source>
</evidence>
<reference evidence="3 4" key="1">
    <citation type="submission" date="2016-03" db="EMBL/GenBank/DDBJ databases">
        <title>Genome sequence of Rhodococcus kyotonensis KB10.</title>
        <authorList>
            <person name="Jeong H."/>
            <person name="Hong C.E."/>
            <person name="Jo S.H."/>
            <person name="Park J.M."/>
        </authorList>
    </citation>
    <scope>NUCLEOTIDE SEQUENCE [LARGE SCALE GENOMIC DNA]</scope>
    <source>
        <strain evidence="3 4">KB10</strain>
    </source>
</reference>
<feature type="signal peptide" evidence="1">
    <location>
        <begin position="1"/>
        <end position="19"/>
    </location>
</feature>
<proteinExistence type="predicted"/>
<dbReference type="InterPro" id="IPR021729">
    <property type="entry name" value="DUF3298"/>
</dbReference>
<evidence type="ECO:0000259" key="2">
    <source>
        <dbReference type="Pfam" id="PF11738"/>
    </source>
</evidence>
<keyword evidence="1" id="KW-0732">Signal</keyword>